<proteinExistence type="predicted"/>
<dbReference type="AlphaFoldDB" id="A0A5J4L5Z8"/>
<gene>
    <name evidence="2" type="ORF">A45J_1946</name>
</gene>
<protein>
    <submittedName>
        <fullName evidence="2">YtxH domain-containing protein</fullName>
    </submittedName>
</protein>
<organism evidence="2">
    <name type="scientific">hot springs metagenome</name>
    <dbReference type="NCBI Taxonomy" id="433727"/>
    <lineage>
        <taxon>unclassified sequences</taxon>
        <taxon>metagenomes</taxon>
        <taxon>ecological metagenomes</taxon>
    </lineage>
</organism>
<dbReference type="InterPro" id="IPR024623">
    <property type="entry name" value="YtxH"/>
</dbReference>
<dbReference type="EMBL" id="BLAB01000001">
    <property type="protein sequence ID" value="GER94187.1"/>
    <property type="molecule type" value="Genomic_DNA"/>
</dbReference>
<dbReference type="PANTHER" id="PTHR35792">
    <property type="entry name" value="GENERAL STRESS PROTEIN"/>
    <property type="match status" value="1"/>
</dbReference>
<keyword evidence="1" id="KW-0812">Transmembrane</keyword>
<evidence type="ECO:0000313" key="2">
    <source>
        <dbReference type="EMBL" id="GER94187.1"/>
    </source>
</evidence>
<feature type="transmembrane region" description="Helical" evidence="1">
    <location>
        <begin position="12"/>
        <end position="32"/>
    </location>
</feature>
<dbReference type="Pfam" id="PF12732">
    <property type="entry name" value="YtxH"/>
    <property type="match status" value="1"/>
</dbReference>
<comment type="caution">
    <text evidence="2">The sequence shown here is derived from an EMBL/GenBank/DDBJ whole genome shotgun (WGS) entry which is preliminary data.</text>
</comment>
<keyword evidence="1" id="KW-0472">Membrane</keyword>
<evidence type="ECO:0000256" key="1">
    <source>
        <dbReference type="SAM" id="Phobius"/>
    </source>
</evidence>
<accession>A0A5J4L5Z8</accession>
<keyword evidence="1" id="KW-1133">Transmembrane helix</keyword>
<name>A0A5J4L5Z8_9ZZZZ</name>
<dbReference type="InterPro" id="IPR052928">
    <property type="entry name" value="Desiccation-related_membrane"/>
</dbReference>
<dbReference type="PANTHER" id="PTHR35792:SF2">
    <property type="entry name" value="GENERAL STRESS PROTEIN"/>
    <property type="match status" value="1"/>
</dbReference>
<sequence length="100" mass="10849">MRHEEGGFSAGSVLLSFLLGGMVGAGLALLLAPQSGVETRRKIRELTEEVKEKASDYVEHAKEKVTSTVGKGKEVFEEKKSAIVAAFEAGKEAYEKEIHK</sequence>
<reference evidence="2" key="1">
    <citation type="submission" date="2019-10" db="EMBL/GenBank/DDBJ databases">
        <title>Metagenomic sequencing of thiosulfate-disproportionating enrichment culture.</title>
        <authorList>
            <person name="Umezawa K."/>
            <person name="Kojima H."/>
            <person name="Fukui M."/>
        </authorList>
    </citation>
    <scope>NUCLEOTIDE SEQUENCE</scope>
    <source>
        <strain evidence="2">45J</strain>
    </source>
</reference>